<keyword evidence="3" id="KW-0460">Magnesium</keyword>
<proteinExistence type="inferred from homology"/>
<name>A0A1Q2ZZ69_ZYGRO</name>
<comment type="caution">
    <text evidence="5">The sequence shown here is derived from an EMBL/GenBank/DDBJ whole genome shotgun (WGS) entry which is preliminary data.</text>
</comment>
<evidence type="ECO:0000256" key="3">
    <source>
        <dbReference type="ARBA" id="ARBA00022842"/>
    </source>
</evidence>
<dbReference type="OrthoDB" id="6921389at2759"/>
<evidence type="ECO:0000313" key="5">
    <source>
        <dbReference type="EMBL" id="GAV48756.1"/>
    </source>
</evidence>
<sequence>MMDVEKLVKQSPIWDDRDETAIVEPYDYIVSKPGKSFRSKLINVFNEIYQIPIEKTNQISTLVAILHNASLLIDDIEDSSATRRGIPTSHTLFGVPLTINAANYMYFKAMEILQTISGDDKILLHDLMVIFNQEMINLHRGQGLDIYWRDNLLQFIPDEATYYNMVMNKTGGLFRLTVRIMELLTDVELPHSLVPLSNLLGIIYQIRDDHQNLSNEQMIANKGLAEDISEGKLSFPIIHGLKYGQSQNETILQDVLRLRTDDVELKKRALDYLNNESHSLEYTWEKLEELSKLAKSENYIPRKNFPDASNKLMSVVDYLSTR</sequence>
<dbReference type="SFLD" id="SFLDG01017">
    <property type="entry name" value="Polyprenyl_Transferase_Like"/>
    <property type="match status" value="1"/>
</dbReference>
<evidence type="ECO:0000256" key="1">
    <source>
        <dbReference type="ARBA" id="ARBA00022679"/>
    </source>
</evidence>
<comment type="similarity">
    <text evidence="4">Belongs to the FPP/GGPP synthase family.</text>
</comment>
<dbReference type="AlphaFoldDB" id="A0A1Q2ZZ69"/>
<dbReference type="SUPFAM" id="SSF48576">
    <property type="entry name" value="Terpenoid synthases"/>
    <property type="match status" value="1"/>
</dbReference>
<dbReference type="CDD" id="cd00685">
    <property type="entry name" value="Trans_IPPS_HT"/>
    <property type="match status" value="1"/>
</dbReference>
<evidence type="ECO:0000256" key="4">
    <source>
        <dbReference type="RuleBase" id="RU004466"/>
    </source>
</evidence>
<dbReference type="EMBL" id="BDGX01000014">
    <property type="protein sequence ID" value="GAV48756.1"/>
    <property type="molecule type" value="Genomic_DNA"/>
</dbReference>
<dbReference type="eggNOG" id="KOG0777">
    <property type="taxonomic scope" value="Eukaryota"/>
</dbReference>
<accession>A0A1Q2ZZ69</accession>
<dbReference type="InterPro" id="IPR033749">
    <property type="entry name" value="Polyprenyl_synt_CS"/>
</dbReference>
<dbReference type="Pfam" id="PF00348">
    <property type="entry name" value="polyprenyl_synt"/>
    <property type="match status" value="1"/>
</dbReference>
<dbReference type="PANTHER" id="PTHR12001">
    <property type="entry name" value="GERANYLGERANYL PYROPHOSPHATE SYNTHASE"/>
    <property type="match status" value="1"/>
</dbReference>
<dbReference type="GO" id="GO:0004659">
    <property type="term" value="F:prenyltransferase activity"/>
    <property type="evidence" value="ECO:0007669"/>
    <property type="project" value="InterPro"/>
</dbReference>
<keyword evidence="1 4" id="KW-0808">Transferase</keyword>
<dbReference type="Gene3D" id="1.10.600.10">
    <property type="entry name" value="Farnesyl Diphosphate Synthase"/>
    <property type="match status" value="1"/>
</dbReference>
<dbReference type="GO" id="GO:0046872">
    <property type="term" value="F:metal ion binding"/>
    <property type="evidence" value="ECO:0007669"/>
    <property type="project" value="UniProtKB-KW"/>
</dbReference>
<organism evidence="5 6">
    <name type="scientific">Zygosaccharomyces rouxii</name>
    <dbReference type="NCBI Taxonomy" id="4956"/>
    <lineage>
        <taxon>Eukaryota</taxon>
        <taxon>Fungi</taxon>
        <taxon>Dikarya</taxon>
        <taxon>Ascomycota</taxon>
        <taxon>Saccharomycotina</taxon>
        <taxon>Saccharomycetes</taxon>
        <taxon>Saccharomycetales</taxon>
        <taxon>Saccharomycetaceae</taxon>
        <taxon>Zygosaccharomyces</taxon>
    </lineage>
</organism>
<evidence type="ECO:0000256" key="2">
    <source>
        <dbReference type="ARBA" id="ARBA00022723"/>
    </source>
</evidence>
<protein>
    <recommendedName>
        <fullName evidence="7">Geranylgeranyl pyrophosphate synthase</fullName>
    </recommendedName>
</protein>
<dbReference type="InterPro" id="IPR008949">
    <property type="entry name" value="Isoprenoid_synthase_dom_sf"/>
</dbReference>
<dbReference type="InterPro" id="IPR000092">
    <property type="entry name" value="Polyprenyl_synt"/>
</dbReference>
<dbReference type="GO" id="GO:0008299">
    <property type="term" value="P:isoprenoid biosynthetic process"/>
    <property type="evidence" value="ECO:0007669"/>
    <property type="project" value="InterPro"/>
</dbReference>
<dbReference type="SFLD" id="SFLDS00005">
    <property type="entry name" value="Isoprenoid_Synthase_Type_I"/>
    <property type="match status" value="1"/>
</dbReference>
<reference evidence="5 6" key="1">
    <citation type="submission" date="2016-08" db="EMBL/GenBank/DDBJ databases">
        <title>Draft genome sequence of allopolyploid Zygosaccharomyces rouxii.</title>
        <authorList>
            <person name="Watanabe J."/>
            <person name="Uehara K."/>
            <person name="Mogi Y."/>
            <person name="Tsukioka Y."/>
        </authorList>
    </citation>
    <scope>NUCLEOTIDE SEQUENCE [LARGE SCALE GENOMIC DNA]</scope>
    <source>
        <strain evidence="5 6">NBRC 110957</strain>
    </source>
</reference>
<evidence type="ECO:0008006" key="7">
    <source>
        <dbReference type="Google" id="ProtNLM"/>
    </source>
</evidence>
<dbReference type="PROSITE" id="PS00723">
    <property type="entry name" value="POLYPRENYL_SYNTHASE_1"/>
    <property type="match status" value="1"/>
</dbReference>
<gene>
    <name evidence="5" type="ORF">ZYGR_0N01610</name>
</gene>
<dbReference type="PANTHER" id="PTHR12001:SF44">
    <property type="entry name" value="GERANYLGERANYL PYROPHOSPHATE SYNTHASE"/>
    <property type="match status" value="1"/>
</dbReference>
<dbReference type="Proteomes" id="UP000187013">
    <property type="component" value="Unassembled WGS sequence"/>
</dbReference>
<keyword evidence="2" id="KW-0479">Metal-binding</keyword>
<evidence type="ECO:0000313" key="6">
    <source>
        <dbReference type="Proteomes" id="UP000187013"/>
    </source>
</evidence>